<keyword evidence="11" id="KW-1185">Reference proteome</keyword>
<dbReference type="SUPFAM" id="SSF54001">
    <property type="entry name" value="Cysteine proteinases"/>
    <property type="match status" value="1"/>
</dbReference>
<comment type="caution">
    <text evidence="10">The sequence shown here is derived from an EMBL/GenBank/DDBJ whole genome shotgun (WGS) entry which is preliminary data.</text>
</comment>
<dbReference type="Pfam" id="PF08246">
    <property type="entry name" value="Inhibitor_I29"/>
    <property type="match status" value="1"/>
</dbReference>
<dbReference type="PROSITE" id="PS00139">
    <property type="entry name" value="THIOL_PROTEASE_CYS"/>
    <property type="match status" value="1"/>
</dbReference>
<feature type="domain" description="Peptidase C1A papain C-terminal" evidence="8">
    <location>
        <begin position="115"/>
        <end position="336"/>
    </location>
</feature>
<dbReference type="InterPro" id="IPR000668">
    <property type="entry name" value="Peptidase_C1A_C"/>
</dbReference>
<dbReference type="EMBL" id="BTGU01000016">
    <property type="protein sequence ID" value="GMN43575.1"/>
    <property type="molecule type" value="Genomic_DNA"/>
</dbReference>
<keyword evidence="5" id="KW-0788">Thiol protease</keyword>
<evidence type="ECO:0000259" key="8">
    <source>
        <dbReference type="SMART" id="SM00645"/>
    </source>
</evidence>
<dbReference type="GO" id="GO:0008234">
    <property type="term" value="F:cysteine-type peptidase activity"/>
    <property type="evidence" value="ECO:0007669"/>
    <property type="project" value="UniProtKB-KW"/>
</dbReference>
<accession>A0AA88A2B8</accession>
<dbReference type="PROSITE" id="PS00640">
    <property type="entry name" value="THIOL_PROTEASE_ASN"/>
    <property type="match status" value="1"/>
</dbReference>
<proteinExistence type="inferred from homology"/>
<dbReference type="PRINTS" id="PR00705">
    <property type="entry name" value="PAPAIN"/>
</dbReference>
<sequence length="337" mass="37171">MLLILGTWASKAMSRELHEPALVETLHEQWMAHYGRTYADDAEKEMRLGIFKDNLHFVESFNNDSSQTYKLSINHFADLTNEEFLGYFTGYKLPDNRSRSSGENKPFLYENLTDMPPSVDWRSQGAVTPVKYQGQCGCCWAFSAVAAVEGAIQIKTGQLVSLSEQQLVDCTTDRGNRGCKGGYMVPAFQYIEQNGISTESDYPYQGTDGLSCQAGENSFGSSSTNHISGHEEVPANSEEALLQAVSMQPVSITIDASGQNFKMYSNGVFMARDCGTDPNHAVTIVGYGTTEDGTKYWLLKNSWGETWGENGYMRILRDVESPAGLCGVAQHASYPVA</sequence>
<keyword evidence="2" id="KW-0645">Protease</keyword>
<evidence type="ECO:0000256" key="4">
    <source>
        <dbReference type="ARBA" id="ARBA00022801"/>
    </source>
</evidence>
<reference evidence="10" key="1">
    <citation type="submission" date="2023-07" db="EMBL/GenBank/DDBJ databases">
        <title>draft genome sequence of fig (Ficus carica).</title>
        <authorList>
            <person name="Takahashi T."/>
            <person name="Nishimura K."/>
        </authorList>
    </citation>
    <scope>NUCLEOTIDE SEQUENCE</scope>
</reference>
<keyword evidence="4" id="KW-0378">Hydrolase</keyword>
<dbReference type="CDD" id="cd02248">
    <property type="entry name" value="Peptidase_C1A"/>
    <property type="match status" value="1"/>
</dbReference>
<dbReference type="InterPro" id="IPR013128">
    <property type="entry name" value="Peptidase_C1A"/>
</dbReference>
<feature type="domain" description="Cathepsin propeptide inhibitor" evidence="9">
    <location>
        <begin position="27"/>
        <end position="84"/>
    </location>
</feature>
<keyword evidence="7" id="KW-0325">Glycoprotein</keyword>
<evidence type="ECO:0000256" key="2">
    <source>
        <dbReference type="ARBA" id="ARBA00022670"/>
    </source>
</evidence>
<dbReference type="Proteomes" id="UP001187192">
    <property type="component" value="Unassembled WGS sequence"/>
</dbReference>
<evidence type="ECO:0000313" key="10">
    <source>
        <dbReference type="EMBL" id="GMN43575.1"/>
    </source>
</evidence>
<organism evidence="10 11">
    <name type="scientific">Ficus carica</name>
    <name type="common">Common fig</name>
    <dbReference type="NCBI Taxonomy" id="3494"/>
    <lineage>
        <taxon>Eukaryota</taxon>
        <taxon>Viridiplantae</taxon>
        <taxon>Streptophyta</taxon>
        <taxon>Embryophyta</taxon>
        <taxon>Tracheophyta</taxon>
        <taxon>Spermatophyta</taxon>
        <taxon>Magnoliopsida</taxon>
        <taxon>eudicotyledons</taxon>
        <taxon>Gunneridae</taxon>
        <taxon>Pentapetalae</taxon>
        <taxon>rosids</taxon>
        <taxon>fabids</taxon>
        <taxon>Rosales</taxon>
        <taxon>Moraceae</taxon>
        <taxon>Ficeae</taxon>
        <taxon>Ficus</taxon>
    </lineage>
</organism>
<dbReference type="PANTHER" id="PTHR12411">
    <property type="entry name" value="CYSTEINE PROTEASE FAMILY C1-RELATED"/>
    <property type="match status" value="1"/>
</dbReference>
<name>A0AA88A2B8_FICCA</name>
<dbReference type="SMART" id="SM00848">
    <property type="entry name" value="Inhibitor_I29"/>
    <property type="match status" value="1"/>
</dbReference>
<dbReference type="FunFam" id="3.90.70.10:FF:000067">
    <property type="entry name" value="Senescence-specific cysteine protease"/>
    <property type="match status" value="1"/>
</dbReference>
<comment type="similarity">
    <text evidence="1">Belongs to the peptidase C1 family.</text>
</comment>
<evidence type="ECO:0000256" key="6">
    <source>
        <dbReference type="ARBA" id="ARBA00023157"/>
    </source>
</evidence>
<dbReference type="InterPro" id="IPR039417">
    <property type="entry name" value="Peptidase_C1A_papain-like"/>
</dbReference>
<dbReference type="SMART" id="SM00645">
    <property type="entry name" value="Pept_C1"/>
    <property type="match status" value="1"/>
</dbReference>
<gene>
    <name evidence="10" type="ORF">TIFTF001_012776</name>
</gene>
<keyword evidence="6" id="KW-1015">Disulfide bond</keyword>
<evidence type="ECO:0000256" key="3">
    <source>
        <dbReference type="ARBA" id="ARBA00022729"/>
    </source>
</evidence>
<evidence type="ECO:0000256" key="1">
    <source>
        <dbReference type="ARBA" id="ARBA00008455"/>
    </source>
</evidence>
<dbReference type="InterPro" id="IPR013201">
    <property type="entry name" value="Prot_inhib_I29"/>
</dbReference>
<keyword evidence="3" id="KW-0732">Signal</keyword>
<dbReference type="InterPro" id="IPR038765">
    <property type="entry name" value="Papain-like_cys_pep_sf"/>
</dbReference>
<dbReference type="Gene3D" id="3.90.70.10">
    <property type="entry name" value="Cysteine proteinases"/>
    <property type="match status" value="1"/>
</dbReference>
<evidence type="ECO:0000256" key="7">
    <source>
        <dbReference type="ARBA" id="ARBA00023180"/>
    </source>
</evidence>
<dbReference type="InterPro" id="IPR025661">
    <property type="entry name" value="Pept_asp_AS"/>
</dbReference>
<dbReference type="GO" id="GO:0006508">
    <property type="term" value="P:proteolysis"/>
    <property type="evidence" value="ECO:0007669"/>
    <property type="project" value="UniProtKB-KW"/>
</dbReference>
<evidence type="ECO:0000256" key="5">
    <source>
        <dbReference type="ARBA" id="ARBA00022807"/>
    </source>
</evidence>
<dbReference type="AlphaFoldDB" id="A0AA88A2B8"/>
<evidence type="ECO:0000313" key="11">
    <source>
        <dbReference type="Proteomes" id="UP001187192"/>
    </source>
</evidence>
<protein>
    <submittedName>
        <fullName evidence="10">Uncharacterized protein</fullName>
    </submittedName>
</protein>
<dbReference type="InterPro" id="IPR000169">
    <property type="entry name" value="Pept_cys_AS"/>
</dbReference>
<dbReference type="Pfam" id="PF00112">
    <property type="entry name" value="Peptidase_C1"/>
    <property type="match status" value="1"/>
</dbReference>
<evidence type="ECO:0000259" key="9">
    <source>
        <dbReference type="SMART" id="SM00848"/>
    </source>
</evidence>